<keyword evidence="5" id="KW-1185">Reference proteome</keyword>
<dbReference type="PANTHER" id="PTHR23077:SF171">
    <property type="entry name" value="NUCLEAR VALOSIN-CONTAINING PROTEIN-LIKE"/>
    <property type="match status" value="1"/>
</dbReference>
<dbReference type="GO" id="GO:0005524">
    <property type="term" value="F:ATP binding"/>
    <property type="evidence" value="ECO:0007669"/>
    <property type="project" value="UniProtKB-KW"/>
</dbReference>
<name>A0AAV0YW48_VICFA</name>
<evidence type="ECO:0000256" key="1">
    <source>
        <dbReference type="ARBA" id="ARBA00022741"/>
    </source>
</evidence>
<keyword evidence="1" id="KW-0547">Nucleotide-binding</keyword>
<dbReference type="Gene3D" id="1.10.8.60">
    <property type="match status" value="1"/>
</dbReference>
<evidence type="ECO:0000313" key="4">
    <source>
        <dbReference type="EMBL" id="CAI8588789.1"/>
    </source>
</evidence>
<protein>
    <recommendedName>
        <fullName evidence="3">AAA ATPase AAA+ lid domain-containing protein</fullName>
    </recommendedName>
</protein>
<evidence type="ECO:0000313" key="5">
    <source>
        <dbReference type="Proteomes" id="UP001157006"/>
    </source>
</evidence>
<accession>A0AAV0YW48</accession>
<dbReference type="GO" id="GO:1990275">
    <property type="term" value="F:preribosome binding"/>
    <property type="evidence" value="ECO:0007669"/>
    <property type="project" value="TreeGrafter"/>
</dbReference>
<dbReference type="GO" id="GO:0016887">
    <property type="term" value="F:ATP hydrolysis activity"/>
    <property type="evidence" value="ECO:0007669"/>
    <property type="project" value="TreeGrafter"/>
</dbReference>
<dbReference type="Gene3D" id="3.40.50.300">
    <property type="entry name" value="P-loop containing nucleotide triphosphate hydrolases"/>
    <property type="match status" value="1"/>
</dbReference>
<sequence length="132" mass="14938">MFYSLNFSFCRFDVIDRAILRPGRFGKHLYVPLPSLDERVKILKTLAKGYIIDVGVDLNVIGRMEGCENFSGADLAELMEVAGMAALIEKWDSTEETSVTIKTCHFDAALKKMSPSVSAPQRQYYQHIFKEP</sequence>
<feature type="domain" description="AAA ATPase AAA+ lid" evidence="3">
    <location>
        <begin position="56"/>
        <end position="96"/>
    </location>
</feature>
<evidence type="ECO:0000256" key="2">
    <source>
        <dbReference type="ARBA" id="ARBA00022840"/>
    </source>
</evidence>
<dbReference type="GO" id="GO:0003723">
    <property type="term" value="F:RNA binding"/>
    <property type="evidence" value="ECO:0007669"/>
    <property type="project" value="TreeGrafter"/>
</dbReference>
<dbReference type="SUPFAM" id="SSF52540">
    <property type="entry name" value="P-loop containing nucleoside triphosphate hydrolases"/>
    <property type="match status" value="1"/>
</dbReference>
<dbReference type="InterPro" id="IPR050168">
    <property type="entry name" value="AAA_ATPase_domain"/>
</dbReference>
<dbReference type="GO" id="GO:0042254">
    <property type="term" value="P:ribosome biogenesis"/>
    <property type="evidence" value="ECO:0007669"/>
    <property type="project" value="TreeGrafter"/>
</dbReference>
<reference evidence="4 5" key="1">
    <citation type="submission" date="2023-01" db="EMBL/GenBank/DDBJ databases">
        <authorList>
            <person name="Kreplak J."/>
        </authorList>
    </citation>
    <scope>NUCLEOTIDE SEQUENCE [LARGE SCALE GENOMIC DNA]</scope>
</reference>
<dbReference type="InterPro" id="IPR041569">
    <property type="entry name" value="AAA_lid_3"/>
</dbReference>
<dbReference type="InterPro" id="IPR027417">
    <property type="entry name" value="P-loop_NTPase"/>
</dbReference>
<dbReference type="GO" id="GO:0005634">
    <property type="term" value="C:nucleus"/>
    <property type="evidence" value="ECO:0007669"/>
    <property type="project" value="TreeGrafter"/>
</dbReference>
<keyword evidence="2" id="KW-0067">ATP-binding</keyword>
<dbReference type="Proteomes" id="UP001157006">
    <property type="component" value="Chromosome 1L"/>
</dbReference>
<evidence type="ECO:0000259" key="3">
    <source>
        <dbReference type="Pfam" id="PF17862"/>
    </source>
</evidence>
<gene>
    <name evidence="4" type="ORF">VFH_I364680</name>
</gene>
<dbReference type="EMBL" id="OX451736">
    <property type="protein sequence ID" value="CAI8588789.1"/>
    <property type="molecule type" value="Genomic_DNA"/>
</dbReference>
<dbReference type="AlphaFoldDB" id="A0AAV0YW48"/>
<proteinExistence type="predicted"/>
<dbReference type="PANTHER" id="PTHR23077">
    <property type="entry name" value="AAA-FAMILY ATPASE"/>
    <property type="match status" value="1"/>
</dbReference>
<organism evidence="4 5">
    <name type="scientific">Vicia faba</name>
    <name type="common">Broad bean</name>
    <name type="synonym">Faba vulgaris</name>
    <dbReference type="NCBI Taxonomy" id="3906"/>
    <lineage>
        <taxon>Eukaryota</taxon>
        <taxon>Viridiplantae</taxon>
        <taxon>Streptophyta</taxon>
        <taxon>Embryophyta</taxon>
        <taxon>Tracheophyta</taxon>
        <taxon>Spermatophyta</taxon>
        <taxon>Magnoliopsida</taxon>
        <taxon>eudicotyledons</taxon>
        <taxon>Gunneridae</taxon>
        <taxon>Pentapetalae</taxon>
        <taxon>rosids</taxon>
        <taxon>fabids</taxon>
        <taxon>Fabales</taxon>
        <taxon>Fabaceae</taxon>
        <taxon>Papilionoideae</taxon>
        <taxon>50 kb inversion clade</taxon>
        <taxon>NPAAA clade</taxon>
        <taxon>Hologalegina</taxon>
        <taxon>IRL clade</taxon>
        <taxon>Fabeae</taxon>
        <taxon>Vicia</taxon>
    </lineage>
</organism>
<dbReference type="Pfam" id="PF17862">
    <property type="entry name" value="AAA_lid_3"/>
    <property type="match status" value="1"/>
</dbReference>